<gene>
    <name evidence="9" type="ORF">SSCH_10016</name>
</gene>
<dbReference type="CDD" id="cd03145">
    <property type="entry name" value="GAT1_cyanophycinase"/>
    <property type="match status" value="1"/>
</dbReference>
<evidence type="ECO:0000256" key="6">
    <source>
        <dbReference type="ARBA" id="ARBA00022670"/>
    </source>
</evidence>
<keyword evidence="6" id="KW-0645">Protease</keyword>
<accession>A0A0B7MI23</accession>
<evidence type="ECO:0000256" key="8">
    <source>
        <dbReference type="ARBA" id="ARBA00022825"/>
    </source>
</evidence>
<keyword evidence="7 9" id="KW-0378">Hydrolase</keyword>
<keyword evidence="10" id="KW-1185">Reference proteome</keyword>
<dbReference type="InterPro" id="IPR011811">
    <property type="entry name" value="Peptidase_S51_cyanophycinase"/>
</dbReference>
<dbReference type="InterPro" id="IPR005320">
    <property type="entry name" value="Peptidase_S51"/>
</dbReference>
<evidence type="ECO:0000313" key="9">
    <source>
        <dbReference type="EMBL" id="CEO87282.1"/>
    </source>
</evidence>
<keyword evidence="8" id="KW-0720">Serine protease</keyword>
<dbReference type="GO" id="GO:0008241">
    <property type="term" value="F:peptidyl-dipeptidase activity"/>
    <property type="evidence" value="ECO:0007669"/>
    <property type="project" value="UniProtKB-EC"/>
</dbReference>
<evidence type="ECO:0000256" key="3">
    <source>
        <dbReference type="ARBA" id="ARBA00006534"/>
    </source>
</evidence>
<comment type="catalytic activity">
    <reaction evidence="1">
        <text>[L-4-(L-arginin-2-N-yl)aspartate](n) + H2O = [L-4-(L-arginin-2-N-yl)aspartate](n-1) + L-4-(L-arginin-2-N-yl)aspartate</text>
        <dbReference type="Rhea" id="RHEA:12845"/>
        <dbReference type="Rhea" id="RHEA-COMP:13728"/>
        <dbReference type="Rhea" id="RHEA-COMP:13734"/>
        <dbReference type="ChEBI" id="CHEBI:15377"/>
        <dbReference type="ChEBI" id="CHEBI:137986"/>
        <dbReference type="ChEBI" id="CHEBI:137991"/>
        <dbReference type="EC" id="3.4.15.6"/>
    </reaction>
</comment>
<evidence type="ECO:0000256" key="7">
    <source>
        <dbReference type="ARBA" id="ARBA00022801"/>
    </source>
</evidence>
<dbReference type="SUPFAM" id="SSF52317">
    <property type="entry name" value="Class I glutamine amidotransferase-like"/>
    <property type="match status" value="1"/>
</dbReference>
<dbReference type="PANTHER" id="PTHR36175:SF1">
    <property type="entry name" value="CYANOPHYCINASE"/>
    <property type="match status" value="1"/>
</dbReference>
<evidence type="ECO:0000256" key="5">
    <source>
        <dbReference type="ARBA" id="ARBA00015719"/>
    </source>
</evidence>
<dbReference type="PANTHER" id="PTHR36175">
    <property type="entry name" value="CYANOPHYCINASE"/>
    <property type="match status" value="1"/>
</dbReference>
<dbReference type="InterPro" id="IPR029062">
    <property type="entry name" value="Class_I_gatase-like"/>
</dbReference>
<evidence type="ECO:0000256" key="1">
    <source>
        <dbReference type="ARBA" id="ARBA00001092"/>
    </source>
</evidence>
<sequence length="170" mass="17775">MPDLEKVCGACGWGEGETGGHHCCYSETHISGELYRGIFQELGVQDVAVLNVNTRQDAGAAKAGEALEQATGIFFTGGDQLRLTSILGGTQVDDALHTAYGRGTIIAGTSAGASAMSETMIVEGEETEAPRKNTVQMAPGMGLLHGVVVDQHFAQRGRLGRLLAAVAQYP</sequence>
<name>A0A0B7MI23_9FIRM</name>
<dbReference type="Proteomes" id="UP000046155">
    <property type="component" value="Unassembled WGS sequence"/>
</dbReference>
<dbReference type="GO" id="GO:0006508">
    <property type="term" value="P:proteolysis"/>
    <property type="evidence" value="ECO:0007669"/>
    <property type="project" value="UniProtKB-KW"/>
</dbReference>
<evidence type="ECO:0000313" key="10">
    <source>
        <dbReference type="Proteomes" id="UP000046155"/>
    </source>
</evidence>
<dbReference type="Gene3D" id="3.40.50.880">
    <property type="match status" value="1"/>
</dbReference>
<dbReference type="EMBL" id="CDRZ01000001">
    <property type="protein sequence ID" value="CEO87282.1"/>
    <property type="molecule type" value="Genomic_DNA"/>
</dbReference>
<evidence type="ECO:0000256" key="2">
    <source>
        <dbReference type="ARBA" id="ARBA00002039"/>
    </source>
</evidence>
<dbReference type="GO" id="GO:0004180">
    <property type="term" value="F:carboxypeptidase activity"/>
    <property type="evidence" value="ECO:0007669"/>
    <property type="project" value="UniProtKB-KW"/>
</dbReference>
<keyword evidence="9" id="KW-0121">Carboxypeptidase</keyword>
<organism evidence="9 10">
    <name type="scientific">Syntrophaceticus schinkii</name>
    <dbReference type="NCBI Taxonomy" id="499207"/>
    <lineage>
        <taxon>Bacteria</taxon>
        <taxon>Bacillati</taxon>
        <taxon>Bacillota</taxon>
        <taxon>Clostridia</taxon>
        <taxon>Thermoanaerobacterales</taxon>
        <taxon>Thermoanaerobacterales Family III. Incertae Sedis</taxon>
        <taxon>Syntrophaceticus</taxon>
    </lineage>
</organism>
<dbReference type="GO" id="GO:0008236">
    <property type="term" value="F:serine-type peptidase activity"/>
    <property type="evidence" value="ECO:0007669"/>
    <property type="project" value="UniProtKB-KW"/>
</dbReference>
<reference evidence="10" key="1">
    <citation type="submission" date="2015-01" db="EMBL/GenBank/DDBJ databases">
        <authorList>
            <person name="Manzoor Shahid"/>
            <person name="Zubair Saima"/>
        </authorList>
    </citation>
    <scope>NUCLEOTIDE SEQUENCE [LARGE SCALE GENOMIC DNA]</scope>
    <source>
        <strain evidence="10">Sp3</strain>
    </source>
</reference>
<evidence type="ECO:0000256" key="4">
    <source>
        <dbReference type="ARBA" id="ARBA00013115"/>
    </source>
</evidence>
<proteinExistence type="inferred from homology"/>
<comment type="function">
    <text evidence="2">Exopeptidase that catalyzes the hydrolytic cleavage of multi-L-arginyl-poly-L-aspartic acid (cyanophycin; a water-insoluble reserve polymer) into aspartate-arginine dipeptides.</text>
</comment>
<dbReference type="AlphaFoldDB" id="A0A0B7MI23"/>
<comment type="similarity">
    <text evidence="3">Belongs to the peptidase S51 family.</text>
</comment>
<protein>
    <recommendedName>
        <fullName evidence="5">Cyanophycinase</fullName>
        <ecNumber evidence="4">3.4.15.6</ecNumber>
    </recommendedName>
</protein>
<dbReference type="Pfam" id="PF03575">
    <property type="entry name" value="Peptidase_S51"/>
    <property type="match status" value="1"/>
</dbReference>
<dbReference type="EC" id="3.4.15.6" evidence="4"/>
<dbReference type="NCBIfam" id="TIGR02069">
    <property type="entry name" value="cyanophycinase"/>
    <property type="match status" value="1"/>
</dbReference>